<protein>
    <submittedName>
        <fullName evidence="2">Uncharacterized protein</fullName>
    </submittedName>
</protein>
<proteinExistence type="predicted"/>
<sequence length="170" mass="18986">MRFPGMDVVVVSSRRRCSRRAESSHVSSCGRADLSGIKFVICRWQRHIMHRSWDLSWAFIGLHGLSCLFWVSWFAGDQHPRAAPSIPSEVKEALSVDPANRSLSWLGIRRPYLVPPRTWTTSPPLNSSHPNSSPESSSPSSPSSLSLHNEKSPVLPVRVACRQSTSHSFL</sequence>
<dbReference type="Proteomes" id="UP001281003">
    <property type="component" value="Unassembled WGS sequence"/>
</dbReference>
<evidence type="ECO:0000313" key="2">
    <source>
        <dbReference type="EMBL" id="KAK3388724.1"/>
    </source>
</evidence>
<dbReference type="AlphaFoldDB" id="A0AAE0NW87"/>
<gene>
    <name evidence="2" type="ORF">B0T20DRAFT_101313</name>
</gene>
<comment type="caution">
    <text evidence="2">The sequence shown here is derived from an EMBL/GenBank/DDBJ whole genome shotgun (WGS) entry which is preliminary data.</text>
</comment>
<reference evidence="2" key="2">
    <citation type="submission" date="2023-07" db="EMBL/GenBank/DDBJ databases">
        <authorList>
            <consortium name="Lawrence Berkeley National Laboratory"/>
            <person name="Haridas S."/>
            <person name="Hensen N."/>
            <person name="Bonometti L."/>
            <person name="Westerberg I."/>
            <person name="Brannstrom I.O."/>
            <person name="Guillou S."/>
            <person name="Cros-Aarteil S."/>
            <person name="Calhoun S."/>
            <person name="Kuo A."/>
            <person name="Mondo S."/>
            <person name="Pangilinan J."/>
            <person name="Riley R."/>
            <person name="LaButti K."/>
            <person name="Andreopoulos B."/>
            <person name="Lipzen A."/>
            <person name="Chen C."/>
            <person name="Yanf M."/>
            <person name="Daum C."/>
            <person name="Ng V."/>
            <person name="Clum A."/>
            <person name="Steindorff A."/>
            <person name="Ohm R."/>
            <person name="Martin F."/>
            <person name="Silar P."/>
            <person name="Natvig D."/>
            <person name="Lalanne C."/>
            <person name="Gautier V."/>
            <person name="Ament-velasquez S.L."/>
            <person name="Kruys A."/>
            <person name="Hutchinson M.I."/>
            <person name="Powell A.J."/>
            <person name="Barry K."/>
            <person name="Miller A.N."/>
            <person name="Grigoriev I.V."/>
            <person name="Debuchy R."/>
            <person name="Gladieux P."/>
            <person name="Thoren M.H."/>
            <person name="Johannesson H."/>
        </authorList>
    </citation>
    <scope>NUCLEOTIDE SEQUENCE</scope>
    <source>
        <strain evidence="2">FGSC 1904</strain>
    </source>
</reference>
<evidence type="ECO:0000313" key="3">
    <source>
        <dbReference type="Proteomes" id="UP001281003"/>
    </source>
</evidence>
<feature type="region of interest" description="Disordered" evidence="1">
    <location>
        <begin position="122"/>
        <end position="151"/>
    </location>
</feature>
<accession>A0AAE0NW87</accession>
<feature type="compositionally biased region" description="Low complexity" evidence="1">
    <location>
        <begin position="122"/>
        <end position="147"/>
    </location>
</feature>
<evidence type="ECO:0000256" key="1">
    <source>
        <dbReference type="SAM" id="MobiDB-lite"/>
    </source>
</evidence>
<keyword evidence="3" id="KW-1185">Reference proteome</keyword>
<reference evidence="2" key="1">
    <citation type="journal article" date="2023" name="Mol. Phylogenet. Evol.">
        <title>Genome-scale phylogeny and comparative genomics of the fungal order Sordariales.</title>
        <authorList>
            <person name="Hensen N."/>
            <person name="Bonometti L."/>
            <person name="Westerberg I."/>
            <person name="Brannstrom I.O."/>
            <person name="Guillou S."/>
            <person name="Cros-Aarteil S."/>
            <person name="Calhoun S."/>
            <person name="Haridas S."/>
            <person name="Kuo A."/>
            <person name="Mondo S."/>
            <person name="Pangilinan J."/>
            <person name="Riley R."/>
            <person name="LaButti K."/>
            <person name="Andreopoulos B."/>
            <person name="Lipzen A."/>
            <person name="Chen C."/>
            <person name="Yan M."/>
            <person name="Daum C."/>
            <person name="Ng V."/>
            <person name="Clum A."/>
            <person name="Steindorff A."/>
            <person name="Ohm R.A."/>
            <person name="Martin F."/>
            <person name="Silar P."/>
            <person name="Natvig D.O."/>
            <person name="Lalanne C."/>
            <person name="Gautier V."/>
            <person name="Ament-Velasquez S.L."/>
            <person name="Kruys A."/>
            <person name="Hutchinson M.I."/>
            <person name="Powell A.J."/>
            <person name="Barry K."/>
            <person name="Miller A.N."/>
            <person name="Grigoriev I.V."/>
            <person name="Debuchy R."/>
            <person name="Gladieux P."/>
            <person name="Hiltunen Thoren M."/>
            <person name="Johannesson H."/>
        </authorList>
    </citation>
    <scope>NUCLEOTIDE SEQUENCE</scope>
    <source>
        <strain evidence="2">FGSC 1904</strain>
    </source>
</reference>
<name>A0AAE0NW87_SORBR</name>
<organism evidence="2 3">
    <name type="scientific">Sordaria brevicollis</name>
    <dbReference type="NCBI Taxonomy" id="83679"/>
    <lineage>
        <taxon>Eukaryota</taxon>
        <taxon>Fungi</taxon>
        <taxon>Dikarya</taxon>
        <taxon>Ascomycota</taxon>
        <taxon>Pezizomycotina</taxon>
        <taxon>Sordariomycetes</taxon>
        <taxon>Sordariomycetidae</taxon>
        <taxon>Sordariales</taxon>
        <taxon>Sordariaceae</taxon>
        <taxon>Sordaria</taxon>
    </lineage>
</organism>
<dbReference type="EMBL" id="JAUTDP010000015">
    <property type="protein sequence ID" value="KAK3388724.1"/>
    <property type="molecule type" value="Genomic_DNA"/>
</dbReference>